<dbReference type="Ensembl" id="ENSPEMT00000041818.1">
    <property type="protein sequence ID" value="ENSPEMP00000029751.1"/>
    <property type="gene ID" value="ENSPEMG00000030935.1"/>
</dbReference>
<name>A0A8C8UIC8_PERMB</name>
<feature type="compositionally biased region" description="Polar residues" evidence="1">
    <location>
        <begin position="33"/>
        <end position="52"/>
    </location>
</feature>
<feature type="region of interest" description="Disordered" evidence="1">
    <location>
        <begin position="1"/>
        <end position="55"/>
    </location>
</feature>
<proteinExistence type="predicted"/>
<evidence type="ECO:0000313" key="3">
    <source>
        <dbReference type="Proteomes" id="UP000694547"/>
    </source>
</evidence>
<keyword evidence="3" id="KW-1185">Reference proteome</keyword>
<protein>
    <submittedName>
        <fullName evidence="2">Uncharacterized protein</fullName>
    </submittedName>
</protein>
<evidence type="ECO:0000256" key="1">
    <source>
        <dbReference type="SAM" id="MobiDB-lite"/>
    </source>
</evidence>
<dbReference type="Proteomes" id="UP000694547">
    <property type="component" value="Chromosome 10"/>
</dbReference>
<dbReference type="AlphaFoldDB" id="A0A8C8UIC8"/>
<organism evidence="2 3">
    <name type="scientific">Peromyscus maniculatus bairdii</name>
    <name type="common">Prairie deer mouse</name>
    <dbReference type="NCBI Taxonomy" id="230844"/>
    <lineage>
        <taxon>Eukaryota</taxon>
        <taxon>Metazoa</taxon>
        <taxon>Chordata</taxon>
        <taxon>Craniata</taxon>
        <taxon>Vertebrata</taxon>
        <taxon>Euteleostomi</taxon>
        <taxon>Mammalia</taxon>
        <taxon>Eutheria</taxon>
        <taxon>Euarchontoglires</taxon>
        <taxon>Glires</taxon>
        <taxon>Rodentia</taxon>
        <taxon>Myomorpha</taxon>
        <taxon>Muroidea</taxon>
        <taxon>Cricetidae</taxon>
        <taxon>Neotominae</taxon>
        <taxon>Peromyscus</taxon>
    </lineage>
</organism>
<evidence type="ECO:0000313" key="2">
    <source>
        <dbReference type="Ensembl" id="ENSPEMP00000029751.1"/>
    </source>
</evidence>
<sequence>MAGSQRQAAKSDVESTNWNPGPSQRLGPEPSLRQPTALKTPQDTSRAQTDTSALERKTAFCLRKSTLREDKKLKAS</sequence>
<reference evidence="2 3" key="1">
    <citation type="submission" date="2018-10" db="EMBL/GenBank/DDBJ databases">
        <title>Improved assembly of the deer mouse Peromyscus maniculatus genome.</title>
        <authorList>
            <person name="Lassance J.-M."/>
            <person name="Hoekstra H.E."/>
        </authorList>
    </citation>
    <scope>NUCLEOTIDE SEQUENCE [LARGE SCALE GENOMIC DNA]</scope>
</reference>
<reference evidence="2" key="2">
    <citation type="submission" date="2025-08" db="UniProtKB">
        <authorList>
            <consortium name="Ensembl"/>
        </authorList>
    </citation>
    <scope>IDENTIFICATION</scope>
</reference>
<feature type="compositionally biased region" description="Polar residues" evidence="1">
    <location>
        <begin position="1"/>
        <end position="22"/>
    </location>
</feature>
<reference evidence="2" key="3">
    <citation type="submission" date="2025-09" db="UniProtKB">
        <authorList>
            <consortium name="Ensembl"/>
        </authorList>
    </citation>
    <scope>IDENTIFICATION</scope>
</reference>
<accession>A0A8C8UIC8</accession>